<feature type="region of interest" description="Disordered" evidence="1">
    <location>
        <begin position="16"/>
        <end position="62"/>
    </location>
</feature>
<dbReference type="STRING" id="76021.BS329_29440"/>
<accession>A0A1R0KJT3</accession>
<feature type="compositionally biased region" description="Low complexity" evidence="1">
    <location>
        <begin position="20"/>
        <end position="52"/>
    </location>
</feature>
<evidence type="ECO:0000313" key="2">
    <source>
        <dbReference type="EMBL" id="OLZ46376.1"/>
    </source>
</evidence>
<name>A0A1R0KJT3_9PSEU</name>
<comment type="caution">
    <text evidence="2">The sequence shown here is derived from an EMBL/GenBank/DDBJ whole genome shotgun (WGS) entry which is preliminary data.</text>
</comment>
<dbReference type="AlphaFoldDB" id="A0A1R0KJT3"/>
<reference evidence="2 3" key="1">
    <citation type="submission" date="2016-01" db="EMBL/GenBank/DDBJ databases">
        <title>Amycolatopsis coloradensis genome sequencing and assembly.</title>
        <authorList>
            <person name="Mayilraj S."/>
        </authorList>
    </citation>
    <scope>NUCLEOTIDE SEQUENCE [LARGE SCALE GENOMIC DNA]</scope>
    <source>
        <strain evidence="2 3">DSM 44225</strain>
    </source>
</reference>
<gene>
    <name evidence="2" type="ORF">BS329_29440</name>
</gene>
<organism evidence="2 3">
    <name type="scientific">Amycolatopsis coloradensis</name>
    <dbReference type="NCBI Taxonomy" id="76021"/>
    <lineage>
        <taxon>Bacteria</taxon>
        <taxon>Bacillati</taxon>
        <taxon>Actinomycetota</taxon>
        <taxon>Actinomycetes</taxon>
        <taxon>Pseudonocardiales</taxon>
        <taxon>Pseudonocardiaceae</taxon>
        <taxon>Amycolatopsis</taxon>
    </lineage>
</organism>
<protein>
    <submittedName>
        <fullName evidence="2">Uncharacterized protein</fullName>
    </submittedName>
</protein>
<evidence type="ECO:0000313" key="3">
    <source>
        <dbReference type="Proteomes" id="UP000187486"/>
    </source>
</evidence>
<keyword evidence="3" id="KW-1185">Reference proteome</keyword>
<dbReference type="Proteomes" id="UP000187486">
    <property type="component" value="Unassembled WGS sequence"/>
</dbReference>
<proteinExistence type="predicted"/>
<sequence>MAGFLLVSAAALTGCGSETPPASSPASSPAPTSSPALVSSPSSSASPSPSSSGVAHPDGPLIAANGTDLKSCRDGDCEVILKPKDKIAFDARLRVTYLAVDSVSADSVTLSAALPSGTRTSISGNAGGTNGIAYTVTAIKDGKAVVKFTPKP</sequence>
<dbReference type="EMBL" id="MQUQ01000017">
    <property type="protein sequence ID" value="OLZ46376.1"/>
    <property type="molecule type" value="Genomic_DNA"/>
</dbReference>
<evidence type="ECO:0000256" key="1">
    <source>
        <dbReference type="SAM" id="MobiDB-lite"/>
    </source>
</evidence>